<keyword evidence="1" id="KW-1133">Transmembrane helix</keyword>
<feature type="transmembrane region" description="Helical" evidence="1">
    <location>
        <begin position="13"/>
        <end position="33"/>
    </location>
</feature>
<proteinExistence type="predicted"/>
<dbReference type="Proteomes" id="UP000004828">
    <property type="component" value="Unassembled WGS sequence"/>
</dbReference>
<keyword evidence="1" id="KW-0472">Membrane</keyword>
<comment type="caution">
    <text evidence="2">The sequence shown here is derived from an EMBL/GenBank/DDBJ whole genome shotgun (WGS) entry which is preliminary data.</text>
</comment>
<evidence type="ECO:0000256" key="1">
    <source>
        <dbReference type="SAM" id="Phobius"/>
    </source>
</evidence>
<dbReference type="EMBL" id="ABYJ02000157">
    <property type="protein sequence ID" value="EEV00059.1"/>
    <property type="molecule type" value="Genomic_DNA"/>
</dbReference>
<sequence>MYMEEYVVIEKNFFQNINFLIFSSSQALLKILFHTMQRLLYI</sequence>
<organism evidence="2 3">
    <name type="scientific">Roseburia intestinalis L1-82</name>
    <dbReference type="NCBI Taxonomy" id="536231"/>
    <lineage>
        <taxon>Bacteria</taxon>
        <taxon>Bacillati</taxon>
        <taxon>Bacillota</taxon>
        <taxon>Clostridia</taxon>
        <taxon>Lachnospirales</taxon>
        <taxon>Lachnospiraceae</taxon>
        <taxon>Roseburia</taxon>
    </lineage>
</organism>
<name>C7GDQ6_9FIRM</name>
<dbReference type="AlphaFoldDB" id="C7GDQ6"/>
<keyword evidence="1" id="KW-0812">Transmembrane</keyword>
<reference evidence="2 3" key="1">
    <citation type="submission" date="2009-08" db="EMBL/GenBank/DDBJ databases">
        <authorList>
            <person name="Weinstock G."/>
            <person name="Sodergren E."/>
            <person name="Clifton S."/>
            <person name="Fulton L."/>
            <person name="Fulton B."/>
            <person name="Courtney L."/>
            <person name="Fronick C."/>
            <person name="Harrison M."/>
            <person name="Strong C."/>
            <person name="Farmer C."/>
            <person name="Delahaunty K."/>
            <person name="Markovic C."/>
            <person name="Hall O."/>
            <person name="Minx P."/>
            <person name="Tomlinson C."/>
            <person name="Mitreva M."/>
            <person name="Nelson J."/>
            <person name="Hou S."/>
            <person name="Wollam A."/>
            <person name="Pepin K.H."/>
            <person name="Johnson M."/>
            <person name="Bhonagiri V."/>
            <person name="Nash W.E."/>
            <person name="Warren W."/>
            <person name="Chinwalla A."/>
            <person name="Mardis E.R."/>
            <person name="Wilson R.K."/>
        </authorList>
    </citation>
    <scope>NUCLEOTIDE SEQUENCE [LARGE SCALE GENOMIC DNA]</scope>
    <source>
        <strain evidence="2 3">L1-82</strain>
    </source>
</reference>
<dbReference type="HOGENOM" id="CLU_3257273_0_0_9"/>
<accession>C7GDQ6</accession>
<evidence type="ECO:0000313" key="2">
    <source>
        <dbReference type="EMBL" id="EEV00059.1"/>
    </source>
</evidence>
<evidence type="ECO:0000313" key="3">
    <source>
        <dbReference type="Proteomes" id="UP000004828"/>
    </source>
</evidence>
<gene>
    <name evidence="2" type="ORF">ROSINTL182_08057</name>
</gene>
<protein>
    <submittedName>
        <fullName evidence="2">Uncharacterized protein</fullName>
    </submittedName>
</protein>